<dbReference type="EMBL" id="JAMZFW010000002">
    <property type="protein sequence ID" value="MCP1101176.1"/>
    <property type="molecule type" value="Genomic_DNA"/>
</dbReference>
<dbReference type="Pfam" id="PF26594">
    <property type="entry name" value="KH_NusA_2nd"/>
    <property type="match status" value="1"/>
</dbReference>
<reference evidence="10 11" key="1">
    <citation type="journal article" date="2022" name="Genome Biol. Evol.">
        <title>Host diet, physiology and behaviors set the stage for Lachnospiraceae cladogenesis.</title>
        <authorList>
            <person name="Vera-Ponce De Leon A."/>
            <person name="Schneider M."/>
            <person name="Jahnes B.C."/>
            <person name="Sadowski V."/>
            <person name="Camuy-Velez L.A."/>
            <person name="Duan J."/>
            <person name="Sabree Z.L."/>
        </authorList>
    </citation>
    <scope>NUCLEOTIDE SEQUENCE [LARGE SCALE GENOMIC DNA]</scope>
    <source>
        <strain evidence="10 11">PAL113</strain>
    </source>
</reference>
<dbReference type="RefSeq" id="WP_262064959.1">
    <property type="nucleotide sequence ID" value="NZ_JAMXOD010000002.1"/>
</dbReference>
<evidence type="ECO:0000256" key="4">
    <source>
        <dbReference type="ARBA" id="ARBA00022884"/>
    </source>
</evidence>
<dbReference type="SUPFAM" id="SSF54814">
    <property type="entry name" value="Prokaryotic type KH domain (KH-domain type II)"/>
    <property type="match status" value="2"/>
</dbReference>
<dbReference type="InterPro" id="IPR025249">
    <property type="entry name" value="TF_NusA_KH_1st"/>
</dbReference>
<dbReference type="InterPro" id="IPR004087">
    <property type="entry name" value="KH_dom"/>
</dbReference>
<gene>
    <name evidence="7 10" type="primary">nusA</name>
    <name evidence="10" type="ORF">NK125_01955</name>
</gene>
<dbReference type="SUPFAM" id="SSF69705">
    <property type="entry name" value="Transcription factor NusA, N-terminal domain"/>
    <property type="match status" value="1"/>
</dbReference>
<dbReference type="InterPro" id="IPR009019">
    <property type="entry name" value="KH_sf_prok-type"/>
</dbReference>
<evidence type="ECO:0000256" key="6">
    <source>
        <dbReference type="ARBA" id="ARBA00023163"/>
    </source>
</evidence>
<dbReference type="InterPro" id="IPR030842">
    <property type="entry name" value="TF_NusA_bacterial"/>
</dbReference>
<proteinExistence type="inferred from homology"/>
<evidence type="ECO:0000256" key="5">
    <source>
        <dbReference type="ARBA" id="ARBA00023015"/>
    </source>
</evidence>
<accession>A0ABT1E5R4</accession>
<dbReference type="InterPro" id="IPR058582">
    <property type="entry name" value="KH_NusA_2nd"/>
</dbReference>
<dbReference type="InterPro" id="IPR013735">
    <property type="entry name" value="TF_NusA_N"/>
</dbReference>
<protein>
    <recommendedName>
        <fullName evidence="7">Transcription termination/antitermination protein NusA</fullName>
    </recommendedName>
</protein>
<dbReference type="PANTHER" id="PTHR22648:SF0">
    <property type="entry name" value="TRANSCRIPTION TERMINATION_ANTITERMINATION PROTEIN NUSA"/>
    <property type="match status" value="1"/>
</dbReference>
<feature type="domain" description="S1 motif" evidence="8">
    <location>
        <begin position="133"/>
        <end position="199"/>
    </location>
</feature>
<keyword evidence="1 7" id="KW-0806">Transcription termination</keyword>
<feature type="domain" description="K Homology" evidence="9">
    <location>
        <begin position="229"/>
        <end position="292"/>
    </location>
</feature>
<comment type="caution">
    <text evidence="10">The sequence shown here is derived from an EMBL/GenBank/DDBJ whole genome shotgun (WGS) entry which is preliminary data.</text>
</comment>
<evidence type="ECO:0000256" key="7">
    <source>
        <dbReference type="HAMAP-Rule" id="MF_00945"/>
    </source>
</evidence>
<dbReference type="InterPro" id="IPR012340">
    <property type="entry name" value="NA-bd_OB-fold"/>
</dbReference>
<evidence type="ECO:0000259" key="8">
    <source>
        <dbReference type="SMART" id="SM00316"/>
    </source>
</evidence>
<dbReference type="Pfam" id="PF13184">
    <property type="entry name" value="KH_NusA_1st"/>
    <property type="match status" value="1"/>
</dbReference>
<dbReference type="HAMAP" id="MF_00945_B">
    <property type="entry name" value="NusA_B"/>
    <property type="match status" value="1"/>
</dbReference>
<keyword evidence="11" id="KW-1185">Reference proteome</keyword>
<dbReference type="SMART" id="SM00316">
    <property type="entry name" value="S1"/>
    <property type="match status" value="1"/>
</dbReference>
<dbReference type="InterPro" id="IPR015946">
    <property type="entry name" value="KH_dom-like_a/b"/>
</dbReference>
<dbReference type="InterPro" id="IPR003029">
    <property type="entry name" value="S1_domain"/>
</dbReference>
<dbReference type="PROSITE" id="PS50084">
    <property type="entry name" value="KH_TYPE_1"/>
    <property type="match status" value="1"/>
</dbReference>
<comment type="subunit">
    <text evidence="7">Monomer. Binds directly to the core enzyme of the DNA-dependent RNA polymerase and to nascent RNA.</text>
</comment>
<dbReference type="SUPFAM" id="SSF50249">
    <property type="entry name" value="Nucleic acid-binding proteins"/>
    <property type="match status" value="1"/>
</dbReference>
<evidence type="ECO:0000256" key="3">
    <source>
        <dbReference type="ARBA" id="ARBA00022814"/>
    </source>
</evidence>
<dbReference type="SMART" id="SM00322">
    <property type="entry name" value="KH"/>
    <property type="match status" value="2"/>
</dbReference>
<dbReference type="CDD" id="cd04455">
    <property type="entry name" value="S1_NusA"/>
    <property type="match status" value="1"/>
</dbReference>
<organism evidence="10 11">
    <name type="scientific">Aequitasia blattaphilus</name>
    <dbReference type="NCBI Taxonomy" id="2949332"/>
    <lineage>
        <taxon>Bacteria</taxon>
        <taxon>Bacillati</taxon>
        <taxon>Bacillota</taxon>
        <taxon>Clostridia</taxon>
        <taxon>Lachnospirales</taxon>
        <taxon>Lachnospiraceae</taxon>
        <taxon>Aequitasia</taxon>
    </lineage>
</organism>
<dbReference type="Proteomes" id="UP001523566">
    <property type="component" value="Unassembled WGS sequence"/>
</dbReference>
<dbReference type="CDD" id="cd02134">
    <property type="entry name" value="KH-II_NusA_rpt1"/>
    <property type="match status" value="1"/>
</dbReference>
<dbReference type="Gene3D" id="3.30.1480.10">
    <property type="entry name" value="NusA, N-terminal domain"/>
    <property type="match status" value="1"/>
</dbReference>
<keyword evidence="2 7" id="KW-0963">Cytoplasm</keyword>
<comment type="function">
    <text evidence="7">Participates in both transcription termination and antitermination.</text>
</comment>
<feature type="domain" description="K Homology" evidence="9">
    <location>
        <begin position="300"/>
        <end position="365"/>
    </location>
</feature>
<keyword evidence="6 7" id="KW-0804">Transcription</keyword>
<keyword evidence="4 7" id="KW-0694">RNA-binding</keyword>
<evidence type="ECO:0000313" key="11">
    <source>
        <dbReference type="Proteomes" id="UP001523566"/>
    </source>
</evidence>
<evidence type="ECO:0000313" key="10">
    <source>
        <dbReference type="EMBL" id="MCP1101176.1"/>
    </source>
</evidence>
<dbReference type="Gene3D" id="2.40.50.140">
    <property type="entry name" value="Nucleic acid-binding proteins"/>
    <property type="match status" value="1"/>
</dbReference>
<evidence type="ECO:0000256" key="2">
    <source>
        <dbReference type="ARBA" id="ARBA00022490"/>
    </source>
</evidence>
<dbReference type="InterPro" id="IPR010213">
    <property type="entry name" value="TF_NusA"/>
</dbReference>
<dbReference type="NCBIfam" id="TIGR01953">
    <property type="entry name" value="NusA"/>
    <property type="match status" value="1"/>
</dbReference>
<comment type="subcellular location">
    <subcellularLocation>
        <location evidence="7">Cytoplasm</location>
    </subcellularLocation>
</comment>
<keyword evidence="3 7" id="KW-0889">Transcription antitermination</keyword>
<sequence>MNTELLEALTILEKEKDISKETLLDAIENSLINACKNHFGKADNIKVVMNRDTYNYKVFAEKKVVEKVEDDLEEISIVDAAKIDGKLGIGDIAQIPIESKSFGRIATQNAKNLILQKIREEERKVVYDQYFEKEKDIVTGIVQRQVGKNYSIDLGKADALLTETEQVKSEIFKPTERIKLYVVEVKNTTKGPKILVSRTHPELVKRLFESEVTEVKDGTVEIKSIAREAGSRTKIAVWSNDPDVDPVGACVGMNGARVNAIVEELRGEKIDIINWSDNPAILIENALSPAKVISVMADPDEKTASIIVPDYQLSLAIGKEGQNARLAARLTGFKIDIKNETQAIASGELPENYMELGEGVYEEEMYEEGEDVAFEGFEEV</sequence>
<dbReference type="InterPro" id="IPR036555">
    <property type="entry name" value="NusA_N_sf"/>
</dbReference>
<keyword evidence="5 7" id="KW-0805">Transcription regulation</keyword>
<name>A0ABT1E5R4_9FIRM</name>
<dbReference type="Pfam" id="PF08529">
    <property type="entry name" value="NusA_N"/>
    <property type="match status" value="1"/>
</dbReference>
<evidence type="ECO:0000259" key="9">
    <source>
        <dbReference type="SMART" id="SM00322"/>
    </source>
</evidence>
<dbReference type="PANTHER" id="PTHR22648">
    <property type="entry name" value="TRANSCRIPTION TERMINATION FACTOR NUSA"/>
    <property type="match status" value="1"/>
</dbReference>
<dbReference type="CDD" id="cd22529">
    <property type="entry name" value="KH-II_NusA_rpt2"/>
    <property type="match status" value="1"/>
</dbReference>
<comment type="similarity">
    <text evidence="7">Belongs to the NusA family.</text>
</comment>
<evidence type="ECO:0000256" key="1">
    <source>
        <dbReference type="ARBA" id="ARBA00022472"/>
    </source>
</evidence>
<dbReference type="Gene3D" id="3.30.300.20">
    <property type="match status" value="2"/>
</dbReference>